<organism evidence="1 2">
    <name type="scientific">Flagellimonas sediminis</name>
    <dbReference type="NCBI Taxonomy" id="2696468"/>
    <lineage>
        <taxon>Bacteria</taxon>
        <taxon>Pseudomonadati</taxon>
        <taxon>Bacteroidota</taxon>
        <taxon>Flavobacteriia</taxon>
        <taxon>Flavobacteriales</taxon>
        <taxon>Flavobacteriaceae</taxon>
        <taxon>Flagellimonas</taxon>
    </lineage>
</organism>
<comment type="caution">
    <text evidence="1">The sequence shown here is derived from an EMBL/GenBank/DDBJ whole genome shotgun (WGS) entry which is preliminary data.</text>
</comment>
<evidence type="ECO:0000313" key="1">
    <source>
        <dbReference type="EMBL" id="NDV44814.1"/>
    </source>
</evidence>
<proteinExistence type="predicted"/>
<dbReference type="AlphaFoldDB" id="A0A6I5KV34"/>
<evidence type="ECO:0000313" key="2">
    <source>
        <dbReference type="Proteomes" id="UP000468707"/>
    </source>
</evidence>
<reference evidence="1 2" key="1">
    <citation type="submission" date="2020-01" db="EMBL/GenBank/DDBJ databases">
        <title>Muricauda sediminis sp.nov. 40Bstr401.</title>
        <authorList>
            <person name="Xue Z."/>
            <person name="Zhu S."/>
            <person name="Ren N."/>
            <person name="Chen T."/>
            <person name="Chen X."/>
            <person name="Chen J."/>
            <person name="Yang J."/>
        </authorList>
    </citation>
    <scope>NUCLEOTIDE SEQUENCE [LARGE SCALE GENOMIC DNA]</scope>
    <source>
        <strain evidence="1 2">40Bstr401</strain>
    </source>
</reference>
<gene>
    <name evidence="1" type="ORF">GTK07_15905</name>
</gene>
<dbReference type="Proteomes" id="UP000468707">
    <property type="component" value="Unassembled WGS sequence"/>
</dbReference>
<protein>
    <submittedName>
        <fullName evidence="1">Uncharacterized protein</fullName>
    </submittedName>
</protein>
<keyword evidence="2" id="KW-1185">Reference proteome</keyword>
<dbReference type="EMBL" id="JAAAMI010000009">
    <property type="protein sequence ID" value="NDV44814.1"/>
    <property type="molecule type" value="Genomic_DNA"/>
</dbReference>
<accession>A0A6I5KV34</accession>
<sequence>MKSRDSQYVHNLTLDEVQGMIIIAKKDGQVDTLHNPAPEEGELDLVGPSPDNRMILLTVPTGDGGRAWVYHIGKTELHEIEGGFGLGEIGWRNKGGIVLHQGCVMMTHCKKLESKNVDSPWIMELVEDLGKTE</sequence>
<name>A0A6I5KV34_9FLAO</name>